<sequence length="211" mass="23893">MKNFTEKYKPKNLSEINFPDSESEEIVNHWISSKSSDPLLLLGPPATGKTSIADIAGAAMYADFYETDQLNLCGTDTINSIVSQIDKHLTTMSLNFGVKKLVVINEFYELKDKQSKFRTIIEKELYKKNCHFIFTANAVEKDIDSAVVSRCIVVKMSRPSPCVIATQLHEIACENEADYISKQDLENLASENHCDYRKTLQALERSLHNYS</sequence>
<dbReference type="Gene3D" id="3.40.50.300">
    <property type="entry name" value="P-loop containing nucleotide triphosphate hydrolases"/>
    <property type="match status" value="1"/>
</dbReference>
<keyword evidence="5" id="KW-0239">DNA-directed DNA polymerase</keyword>
<dbReference type="RefSeq" id="WP_140604102.1">
    <property type="nucleotide sequence ID" value="NZ_SAWY01000027.1"/>
</dbReference>
<evidence type="ECO:0000256" key="4">
    <source>
        <dbReference type="ARBA" id="ARBA00022840"/>
    </source>
</evidence>
<evidence type="ECO:0000256" key="3">
    <source>
        <dbReference type="ARBA" id="ARBA00022741"/>
    </source>
</evidence>
<dbReference type="Pfam" id="PF00004">
    <property type="entry name" value="AAA"/>
    <property type="match status" value="1"/>
</dbReference>
<keyword evidence="4" id="KW-0067">ATP-binding</keyword>
<evidence type="ECO:0000256" key="2">
    <source>
        <dbReference type="ARBA" id="ARBA00022705"/>
    </source>
</evidence>
<dbReference type="InterPro" id="IPR003959">
    <property type="entry name" value="ATPase_AAA_core"/>
</dbReference>
<feature type="domain" description="ATPase AAA-type core" evidence="7">
    <location>
        <begin position="39"/>
        <end position="151"/>
    </location>
</feature>
<comment type="catalytic activity">
    <reaction evidence="6">
        <text>DNA(n) + a 2'-deoxyribonucleoside 5'-triphosphate = DNA(n+1) + diphosphate</text>
        <dbReference type="Rhea" id="RHEA:22508"/>
        <dbReference type="Rhea" id="RHEA-COMP:17339"/>
        <dbReference type="Rhea" id="RHEA-COMP:17340"/>
        <dbReference type="ChEBI" id="CHEBI:33019"/>
        <dbReference type="ChEBI" id="CHEBI:61560"/>
        <dbReference type="ChEBI" id="CHEBI:173112"/>
        <dbReference type="EC" id="2.7.7.7"/>
    </reaction>
</comment>
<dbReference type="EMBL" id="SAWY01000027">
    <property type="protein sequence ID" value="TPH13937.1"/>
    <property type="molecule type" value="Genomic_DNA"/>
</dbReference>
<organism evidence="8 9">
    <name type="scientific">Litorilituus lipolyticus</name>
    <dbReference type="NCBI Taxonomy" id="2491017"/>
    <lineage>
        <taxon>Bacteria</taxon>
        <taxon>Pseudomonadati</taxon>
        <taxon>Pseudomonadota</taxon>
        <taxon>Gammaproteobacteria</taxon>
        <taxon>Alteromonadales</taxon>
        <taxon>Colwelliaceae</taxon>
        <taxon>Litorilituus</taxon>
    </lineage>
</organism>
<keyword evidence="2" id="KW-0235">DNA replication</keyword>
<dbReference type="GO" id="GO:0006261">
    <property type="term" value="P:DNA-templated DNA replication"/>
    <property type="evidence" value="ECO:0007669"/>
    <property type="project" value="TreeGrafter"/>
</dbReference>
<dbReference type="InterPro" id="IPR027417">
    <property type="entry name" value="P-loop_NTPase"/>
</dbReference>
<keyword evidence="9" id="KW-1185">Reference proteome</keyword>
<dbReference type="EC" id="2.7.7.7" evidence="1"/>
<protein>
    <recommendedName>
        <fullName evidence="1">DNA-directed DNA polymerase</fullName>
        <ecNumber evidence="1">2.7.7.7</ecNumber>
    </recommendedName>
</protein>
<accession>A0A502L0E4</accession>
<dbReference type="GO" id="GO:0016887">
    <property type="term" value="F:ATP hydrolysis activity"/>
    <property type="evidence" value="ECO:0007669"/>
    <property type="project" value="InterPro"/>
</dbReference>
<comment type="caution">
    <text evidence="8">The sequence shown here is derived from an EMBL/GenBank/DDBJ whole genome shotgun (WGS) entry which is preliminary data.</text>
</comment>
<keyword evidence="5" id="KW-0808">Transferase</keyword>
<gene>
    <name evidence="8" type="ORF">EPA86_12535</name>
</gene>
<dbReference type="Proteomes" id="UP000315303">
    <property type="component" value="Unassembled WGS sequence"/>
</dbReference>
<dbReference type="OrthoDB" id="9809379at2"/>
<evidence type="ECO:0000313" key="8">
    <source>
        <dbReference type="EMBL" id="TPH13937.1"/>
    </source>
</evidence>
<dbReference type="AlphaFoldDB" id="A0A502L0E4"/>
<evidence type="ECO:0000313" key="9">
    <source>
        <dbReference type="Proteomes" id="UP000315303"/>
    </source>
</evidence>
<dbReference type="GO" id="GO:0006281">
    <property type="term" value="P:DNA repair"/>
    <property type="evidence" value="ECO:0007669"/>
    <property type="project" value="TreeGrafter"/>
</dbReference>
<keyword evidence="3" id="KW-0547">Nucleotide-binding</keyword>
<dbReference type="PANTHER" id="PTHR11669:SF20">
    <property type="entry name" value="REPLICATION FACTOR C SUBUNIT 4"/>
    <property type="match status" value="1"/>
</dbReference>
<name>A0A502L0E4_9GAMM</name>
<evidence type="ECO:0000259" key="7">
    <source>
        <dbReference type="Pfam" id="PF00004"/>
    </source>
</evidence>
<dbReference type="InterPro" id="IPR050238">
    <property type="entry name" value="DNA_Rep/Repair_Clamp_Loader"/>
</dbReference>
<proteinExistence type="predicted"/>
<reference evidence="8 9" key="1">
    <citation type="submission" date="2019-01" db="EMBL/GenBank/DDBJ databases">
        <title>Litorilituus lipolytica sp. nov., isolated from intertidal sand of the Yellow Sea in China.</title>
        <authorList>
            <person name="Liu A."/>
        </authorList>
    </citation>
    <scope>NUCLEOTIDE SEQUENCE [LARGE SCALE GENOMIC DNA]</scope>
    <source>
        <strain evidence="8 9">RZ04</strain>
    </source>
</reference>
<evidence type="ECO:0000256" key="5">
    <source>
        <dbReference type="ARBA" id="ARBA00022932"/>
    </source>
</evidence>
<dbReference type="GO" id="GO:0003689">
    <property type="term" value="F:DNA clamp loader activity"/>
    <property type="evidence" value="ECO:0007669"/>
    <property type="project" value="TreeGrafter"/>
</dbReference>
<keyword evidence="5" id="KW-0548">Nucleotidyltransferase</keyword>
<dbReference type="SUPFAM" id="SSF52540">
    <property type="entry name" value="P-loop containing nucleoside triphosphate hydrolases"/>
    <property type="match status" value="1"/>
</dbReference>
<evidence type="ECO:0000256" key="6">
    <source>
        <dbReference type="ARBA" id="ARBA00049244"/>
    </source>
</evidence>
<dbReference type="PANTHER" id="PTHR11669">
    <property type="entry name" value="REPLICATION FACTOR C / DNA POLYMERASE III GAMMA-TAU SUBUNIT"/>
    <property type="match status" value="1"/>
</dbReference>
<dbReference type="GO" id="GO:0005524">
    <property type="term" value="F:ATP binding"/>
    <property type="evidence" value="ECO:0007669"/>
    <property type="project" value="UniProtKB-KW"/>
</dbReference>
<dbReference type="GO" id="GO:0003887">
    <property type="term" value="F:DNA-directed DNA polymerase activity"/>
    <property type="evidence" value="ECO:0007669"/>
    <property type="project" value="UniProtKB-KW"/>
</dbReference>
<evidence type="ECO:0000256" key="1">
    <source>
        <dbReference type="ARBA" id="ARBA00012417"/>
    </source>
</evidence>